<name>A0ABV9LWH5_9ALTE</name>
<dbReference type="InterPro" id="IPR007338">
    <property type="entry name" value="DUF416"/>
</dbReference>
<dbReference type="Proteomes" id="UP001595897">
    <property type="component" value="Unassembled WGS sequence"/>
</dbReference>
<reference evidence="2" key="1">
    <citation type="journal article" date="2019" name="Int. J. Syst. Evol. Microbiol.">
        <title>The Global Catalogue of Microorganisms (GCM) 10K type strain sequencing project: providing services to taxonomists for standard genome sequencing and annotation.</title>
        <authorList>
            <consortium name="The Broad Institute Genomics Platform"/>
            <consortium name="The Broad Institute Genome Sequencing Center for Infectious Disease"/>
            <person name="Wu L."/>
            <person name="Ma J."/>
        </authorList>
    </citation>
    <scope>NUCLEOTIDE SEQUENCE [LARGE SCALE GENOMIC DNA]</scope>
    <source>
        <strain evidence="2">KACC 12507</strain>
    </source>
</reference>
<proteinExistence type="predicted"/>
<sequence length="192" mass="21328">MTKLNTFAQIRGLDKARALVLSSALIQRMLPNYLLFCDMMALEHGDSAKNIVNLLWEVSTNKAMKLNVEAQGEKLEEITPNVEDFDNVGVYAALDFCMACSAMLQLISNDEPHGAVMVSKLSQGCVERHIGVLENEDLTGADLKAHPLMQFELESLQWLLSECEQKKLKADDIKALRQAVIEQGVSSLGIEY</sequence>
<dbReference type="RefSeq" id="WP_382408832.1">
    <property type="nucleotide sequence ID" value="NZ_JBHSGU010000005.1"/>
</dbReference>
<dbReference type="Gene3D" id="1.20.1590.10">
    <property type="entry name" value="YP_001051499.1 domain like"/>
    <property type="match status" value="1"/>
</dbReference>
<evidence type="ECO:0000313" key="1">
    <source>
        <dbReference type="EMBL" id="MFC4700886.1"/>
    </source>
</evidence>
<accession>A0ABV9LWH5</accession>
<organism evidence="1 2">
    <name type="scientific">Glaciecola siphonariae</name>
    <dbReference type="NCBI Taxonomy" id="521012"/>
    <lineage>
        <taxon>Bacteria</taxon>
        <taxon>Pseudomonadati</taxon>
        <taxon>Pseudomonadota</taxon>
        <taxon>Gammaproteobacteria</taxon>
        <taxon>Alteromonadales</taxon>
        <taxon>Alteromonadaceae</taxon>
        <taxon>Glaciecola</taxon>
    </lineage>
</organism>
<dbReference type="Pfam" id="PF04222">
    <property type="entry name" value="DUF416"/>
    <property type="match status" value="1"/>
</dbReference>
<protein>
    <submittedName>
        <fullName evidence="1">YjaG family protein</fullName>
    </submittedName>
</protein>
<keyword evidence="2" id="KW-1185">Reference proteome</keyword>
<evidence type="ECO:0000313" key="2">
    <source>
        <dbReference type="Proteomes" id="UP001595897"/>
    </source>
</evidence>
<gene>
    <name evidence="1" type="ORF">ACFO4O_12000</name>
</gene>
<dbReference type="InterPro" id="IPR023381">
    <property type="entry name" value="YP001051499.1-like_dom_sf"/>
</dbReference>
<comment type="caution">
    <text evidence="1">The sequence shown here is derived from an EMBL/GenBank/DDBJ whole genome shotgun (WGS) entry which is preliminary data.</text>
</comment>
<dbReference type="EMBL" id="JBHSGU010000005">
    <property type="protein sequence ID" value="MFC4700886.1"/>
    <property type="molecule type" value="Genomic_DNA"/>
</dbReference>